<dbReference type="Pfam" id="PF05832">
    <property type="entry name" value="DUF846"/>
    <property type="match status" value="1"/>
</dbReference>
<comment type="caution">
    <text evidence="7">The sequence shown here is derived from an EMBL/GenBank/DDBJ whole genome shotgun (WGS) entry which is preliminary data.</text>
</comment>
<evidence type="ECO:0000256" key="2">
    <source>
        <dbReference type="ARBA" id="ARBA00005467"/>
    </source>
</evidence>
<dbReference type="PANTHER" id="PTHR13019">
    <property type="entry name" value="GOLGI APPARATUS MEMBRANE PROTEIN TVP23"/>
    <property type="match status" value="1"/>
</dbReference>
<name>A0AAV4M3D0_BABCB</name>
<evidence type="ECO:0000256" key="1">
    <source>
        <dbReference type="ARBA" id="ARBA00004141"/>
    </source>
</evidence>
<evidence type="ECO:0000313" key="7">
    <source>
        <dbReference type="EMBL" id="GIX65891.1"/>
    </source>
</evidence>
<feature type="transmembrane region" description="Helical" evidence="6">
    <location>
        <begin position="141"/>
        <end position="159"/>
    </location>
</feature>
<dbReference type="RefSeq" id="XP_067717960.1">
    <property type="nucleotide sequence ID" value="XM_067861859.1"/>
</dbReference>
<evidence type="ECO:0000256" key="4">
    <source>
        <dbReference type="ARBA" id="ARBA00022989"/>
    </source>
</evidence>
<accession>A0AAV4M3D0</accession>
<dbReference type="GO" id="GO:0016192">
    <property type="term" value="P:vesicle-mediated transport"/>
    <property type="evidence" value="ECO:0007669"/>
    <property type="project" value="TreeGrafter"/>
</dbReference>
<dbReference type="EMBL" id="BPLF01000005">
    <property type="protein sequence ID" value="GIX65891.1"/>
    <property type="molecule type" value="Genomic_DNA"/>
</dbReference>
<sequence>MADELTGTINDGGNADSSSTLYNNFLTNVKLLPHPFACLAHIAFKAAIIVAYFMMPYIFGWLTGASPDYIFTFELIALLSVADFWVVKHCTSRYGVGARFELLQDEMFLHKEETHFFWVVMYAWPVMWALNILFKLSTFDIPSTVISGLIFALGAVNLYNCTRCSQGKGRERDGHCFVEKPAKVSRLSGLISGELKAKLASKVLGFVAKASQNALLGEFSERRLVIGGVDGCEPDAIVQVLLTVLLETGDATSGQVAGKARSFAVFDSAASRFREALQAAGARHRQTAFRQSSAEFLAKEIRVLRISLANVFHRDLSHTEPSSVKPLQRFIVDVLHTKTQGIDFLCSA</sequence>
<protein>
    <recommendedName>
        <fullName evidence="6">Golgi apparatus membrane protein TVP23 homolog</fullName>
    </recommendedName>
</protein>
<evidence type="ECO:0000256" key="5">
    <source>
        <dbReference type="ARBA" id="ARBA00023136"/>
    </source>
</evidence>
<evidence type="ECO:0000256" key="3">
    <source>
        <dbReference type="ARBA" id="ARBA00022692"/>
    </source>
</evidence>
<dbReference type="PANTHER" id="PTHR13019:SF7">
    <property type="entry name" value="GOLGI APPARATUS MEMBRANE PROTEIN TVP23"/>
    <property type="match status" value="1"/>
</dbReference>
<dbReference type="AlphaFoldDB" id="A0AAV4M3D0"/>
<evidence type="ECO:0000313" key="8">
    <source>
        <dbReference type="Proteomes" id="UP001497744"/>
    </source>
</evidence>
<comment type="subcellular location">
    <subcellularLocation>
        <location evidence="1 6">Membrane</location>
        <topology evidence="1 6">Multi-pass membrane protein</topology>
    </subcellularLocation>
</comment>
<evidence type="ECO:0000256" key="6">
    <source>
        <dbReference type="RuleBase" id="RU361206"/>
    </source>
</evidence>
<feature type="transmembrane region" description="Helical" evidence="6">
    <location>
        <begin position="115"/>
        <end position="134"/>
    </location>
</feature>
<gene>
    <name evidence="7" type="ORF">BcabD6B2_53260</name>
</gene>
<dbReference type="GO" id="GO:0009306">
    <property type="term" value="P:protein secretion"/>
    <property type="evidence" value="ECO:0007669"/>
    <property type="project" value="TreeGrafter"/>
</dbReference>
<proteinExistence type="inferred from homology"/>
<dbReference type="InterPro" id="IPR008564">
    <property type="entry name" value="TVP23-like"/>
</dbReference>
<comment type="similarity">
    <text evidence="2 6">Belongs to the TVP23 family.</text>
</comment>
<keyword evidence="4 6" id="KW-1133">Transmembrane helix</keyword>
<reference evidence="7 8" key="1">
    <citation type="submission" date="2021-06" db="EMBL/GenBank/DDBJ databases">
        <title>Genome sequence of Babesia caballi.</title>
        <authorList>
            <person name="Yamagishi J."/>
            <person name="Kidaka T."/>
            <person name="Ochi A."/>
        </authorList>
    </citation>
    <scope>NUCLEOTIDE SEQUENCE [LARGE SCALE GENOMIC DNA]</scope>
    <source>
        <strain evidence="7">USDA-D6B2</strain>
    </source>
</reference>
<feature type="transmembrane region" description="Helical" evidence="6">
    <location>
        <begin position="42"/>
        <end position="62"/>
    </location>
</feature>
<dbReference type="GO" id="GO:0000139">
    <property type="term" value="C:Golgi membrane"/>
    <property type="evidence" value="ECO:0007669"/>
    <property type="project" value="TreeGrafter"/>
</dbReference>
<feature type="transmembrane region" description="Helical" evidence="6">
    <location>
        <begin position="69"/>
        <end position="87"/>
    </location>
</feature>
<keyword evidence="5 6" id="KW-0472">Membrane</keyword>
<keyword evidence="8" id="KW-1185">Reference proteome</keyword>
<dbReference type="Proteomes" id="UP001497744">
    <property type="component" value="Unassembled WGS sequence"/>
</dbReference>
<organism evidence="7 8">
    <name type="scientific">Babesia caballi</name>
    <dbReference type="NCBI Taxonomy" id="5871"/>
    <lineage>
        <taxon>Eukaryota</taxon>
        <taxon>Sar</taxon>
        <taxon>Alveolata</taxon>
        <taxon>Apicomplexa</taxon>
        <taxon>Aconoidasida</taxon>
        <taxon>Piroplasmida</taxon>
        <taxon>Babesiidae</taxon>
        <taxon>Babesia</taxon>
    </lineage>
</organism>
<keyword evidence="3 6" id="KW-0812">Transmembrane</keyword>
<dbReference type="GeneID" id="94197372"/>